<name>A0A4Y7JGV4_PAPSO</name>
<dbReference type="Gramene" id="RZC59260">
    <property type="protein sequence ID" value="RZC59260"/>
    <property type="gene ID" value="C5167_006565"/>
</dbReference>
<keyword evidence="3" id="KW-1185">Reference proteome</keyword>
<protein>
    <submittedName>
        <fullName evidence="2">Uncharacterized protein</fullName>
    </submittedName>
</protein>
<sequence>MEMLIAHRYSKNLAKMHQGPIMNMEETHCSLVCLMNSCDGELALTAWVVPDPRRIGSGDISIEGAQNVEGEEANGARESETKDGLTQCVVFEAIEYCVARFAHFSPPEHEILVPSLNKHYSYSYSLLRARLISPKASVQDGEKYVDQLPSAHPDSSTDKSELQKLPDDRKTHPIYPYQ</sequence>
<evidence type="ECO:0000313" key="3">
    <source>
        <dbReference type="Proteomes" id="UP000316621"/>
    </source>
</evidence>
<evidence type="ECO:0000313" key="2">
    <source>
        <dbReference type="EMBL" id="RZC59260.1"/>
    </source>
</evidence>
<evidence type="ECO:0000256" key="1">
    <source>
        <dbReference type="SAM" id="MobiDB-lite"/>
    </source>
</evidence>
<feature type="region of interest" description="Disordered" evidence="1">
    <location>
        <begin position="142"/>
        <end position="178"/>
    </location>
</feature>
<dbReference type="EMBL" id="CM010718">
    <property type="protein sequence ID" value="RZC59260.1"/>
    <property type="molecule type" value="Genomic_DNA"/>
</dbReference>
<dbReference type="Proteomes" id="UP000316621">
    <property type="component" value="Chromosome 4"/>
</dbReference>
<gene>
    <name evidence="2" type="ORF">C5167_006565</name>
</gene>
<organism evidence="2 3">
    <name type="scientific">Papaver somniferum</name>
    <name type="common">Opium poppy</name>
    <dbReference type="NCBI Taxonomy" id="3469"/>
    <lineage>
        <taxon>Eukaryota</taxon>
        <taxon>Viridiplantae</taxon>
        <taxon>Streptophyta</taxon>
        <taxon>Embryophyta</taxon>
        <taxon>Tracheophyta</taxon>
        <taxon>Spermatophyta</taxon>
        <taxon>Magnoliopsida</taxon>
        <taxon>Ranunculales</taxon>
        <taxon>Papaveraceae</taxon>
        <taxon>Papaveroideae</taxon>
        <taxon>Papaver</taxon>
    </lineage>
</organism>
<feature type="compositionally biased region" description="Basic and acidic residues" evidence="1">
    <location>
        <begin position="155"/>
        <end position="171"/>
    </location>
</feature>
<accession>A0A4Y7JGV4</accession>
<proteinExistence type="predicted"/>
<dbReference type="AlphaFoldDB" id="A0A4Y7JGV4"/>
<reference evidence="2 3" key="1">
    <citation type="journal article" date="2018" name="Science">
        <title>The opium poppy genome and morphinan production.</title>
        <authorList>
            <person name="Guo L."/>
            <person name="Winzer T."/>
            <person name="Yang X."/>
            <person name="Li Y."/>
            <person name="Ning Z."/>
            <person name="He Z."/>
            <person name="Teodor R."/>
            <person name="Lu Y."/>
            <person name="Bowser T.A."/>
            <person name="Graham I.A."/>
            <person name="Ye K."/>
        </authorList>
    </citation>
    <scope>NUCLEOTIDE SEQUENCE [LARGE SCALE GENOMIC DNA]</scope>
    <source>
        <strain evidence="3">cv. HN1</strain>
        <tissue evidence="2">Leaves</tissue>
    </source>
</reference>